<keyword evidence="2" id="KW-1185">Reference proteome</keyword>
<protein>
    <submittedName>
        <fullName evidence="1">Uncharacterized protein</fullName>
    </submittedName>
</protein>
<name>A0A9J5WUV3_SOLCO</name>
<reference evidence="1 2" key="1">
    <citation type="submission" date="2020-09" db="EMBL/GenBank/DDBJ databases">
        <title>De no assembly of potato wild relative species, Solanum commersonii.</title>
        <authorList>
            <person name="Cho K."/>
        </authorList>
    </citation>
    <scope>NUCLEOTIDE SEQUENCE [LARGE SCALE GENOMIC DNA]</scope>
    <source>
        <strain evidence="1">LZ3.2</strain>
        <tissue evidence="1">Leaf</tissue>
    </source>
</reference>
<sequence>MLTPLHVAPQSSSPNPILMLNGFFQLFLNLPDHGNFAFTAHLIVNPIAIFEGMARTVLSYWH</sequence>
<dbReference type="Proteomes" id="UP000824120">
    <property type="component" value="Chromosome 10"/>
</dbReference>
<evidence type="ECO:0000313" key="1">
    <source>
        <dbReference type="EMBL" id="KAG5579045.1"/>
    </source>
</evidence>
<gene>
    <name evidence="1" type="ORF">H5410_049672</name>
</gene>
<dbReference type="EMBL" id="JACXVP010000010">
    <property type="protein sequence ID" value="KAG5579045.1"/>
    <property type="molecule type" value="Genomic_DNA"/>
</dbReference>
<dbReference type="AlphaFoldDB" id="A0A9J5WUV3"/>
<proteinExistence type="predicted"/>
<accession>A0A9J5WUV3</accession>
<comment type="caution">
    <text evidence="1">The sequence shown here is derived from an EMBL/GenBank/DDBJ whole genome shotgun (WGS) entry which is preliminary data.</text>
</comment>
<evidence type="ECO:0000313" key="2">
    <source>
        <dbReference type="Proteomes" id="UP000824120"/>
    </source>
</evidence>
<organism evidence="1 2">
    <name type="scientific">Solanum commersonii</name>
    <name type="common">Commerson's wild potato</name>
    <name type="synonym">Commerson's nightshade</name>
    <dbReference type="NCBI Taxonomy" id="4109"/>
    <lineage>
        <taxon>Eukaryota</taxon>
        <taxon>Viridiplantae</taxon>
        <taxon>Streptophyta</taxon>
        <taxon>Embryophyta</taxon>
        <taxon>Tracheophyta</taxon>
        <taxon>Spermatophyta</taxon>
        <taxon>Magnoliopsida</taxon>
        <taxon>eudicotyledons</taxon>
        <taxon>Gunneridae</taxon>
        <taxon>Pentapetalae</taxon>
        <taxon>asterids</taxon>
        <taxon>lamiids</taxon>
        <taxon>Solanales</taxon>
        <taxon>Solanaceae</taxon>
        <taxon>Solanoideae</taxon>
        <taxon>Solaneae</taxon>
        <taxon>Solanum</taxon>
    </lineage>
</organism>